<sequence>MILRNLRPIASLLLAAALLLTGNGVQFTLLPLRGQADGFSTVALGLMGSAYYVGFVAGCLFAPHVVLRVGHIRTFTAMVAVAAATTLAYALAPQPVAWSLFRLLTGFALAGFYLVLESWLNDGATNATRGFVMSTYVIVNYLAVAGGQSLINLYPIESDGAFMLAAILAALAIVPVALTRSAQPAPVTLFRLQPRQLYDAAPVALIGAFAIGIANGAFWALAPISAAGAGLDHGEVALFMSIAVLAGALAQWPAGRLSDRIDRRKVLLALLVGAAATGFALWQLAATGPLMLTFGFLFGALALPGYSLAAAHAYDKTPAHDMVATAATVLLASGLGSVIGPLAATAFITLEGPRRLFLFTALVEAALAFYVLYRMCVQAPSEHADKTDFDLVTTAPVGGVVTSDELDPADPSVGVPEGFVQESDAENEEKAEREPERVEPAPR</sequence>
<dbReference type="InterPro" id="IPR011701">
    <property type="entry name" value="MFS"/>
</dbReference>
<feature type="transmembrane region" description="Helical" evidence="5">
    <location>
        <begin position="40"/>
        <end position="62"/>
    </location>
</feature>
<evidence type="ECO:0000256" key="5">
    <source>
        <dbReference type="SAM" id="Phobius"/>
    </source>
</evidence>
<evidence type="ECO:0000313" key="8">
    <source>
        <dbReference type="Proteomes" id="UP000001953"/>
    </source>
</evidence>
<evidence type="ECO:0000256" key="4">
    <source>
        <dbReference type="SAM" id="MobiDB-lite"/>
    </source>
</evidence>
<dbReference type="PROSITE" id="PS50850">
    <property type="entry name" value="MFS"/>
    <property type="match status" value="1"/>
</dbReference>
<feature type="transmembrane region" description="Helical" evidence="5">
    <location>
        <begin position="200"/>
        <end position="224"/>
    </location>
</feature>
<dbReference type="AlphaFoldDB" id="Q1QJG5"/>
<feature type="domain" description="Major facilitator superfamily (MFS) profile" evidence="6">
    <location>
        <begin position="200"/>
        <end position="443"/>
    </location>
</feature>
<feature type="transmembrane region" description="Helical" evidence="5">
    <location>
        <begin position="131"/>
        <end position="154"/>
    </location>
</feature>
<dbReference type="Pfam" id="PF07690">
    <property type="entry name" value="MFS_1"/>
    <property type="match status" value="2"/>
</dbReference>
<dbReference type="Proteomes" id="UP000001953">
    <property type="component" value="Chromosome"/>
</dbReference>
<feature type="transmembrane region" description="Helical" evidence="5">
    <location>
        <begin position="291"/>
        <end position="311"/>
    </location>
</feature>
<feature type="compositionally biased region" description="Basic and acidic residues" evidence="4">
    <location>
        <begin position="428"/>
        <end position="443"/>
    </location>
</feature>
<evidence type="ECO:0000256" key="2">
    <source>
        <dbReference type="ARBA" id="ARBA00022989"/>
    </source>
</evidence>
<protein>
    <submittedName>
        <fullName evidence="7">Twin-arginine translocation pathway signal</fullName>
    </submittedName>
</protein>
<feature type="transmembrane region" description="Helical" evidence="5">
    <location>
        <begin position="266"/>
        <end position="285"/>
    </location>
</feature>
<feature type="region of interest" description="Disordered" evidence="4">
    <location>
        <begin position="401"/>
        <end position="443"/>
    </location>
</feature>
<evidence type="ECO:0000256" key="1">
    <source>
        <dbReference type="ARBA" id="ARBA00022692"/>
    </source>
</evidence>
<keyword evidence="1 5" id="KW-0812">Transmembrane</keyword>
<feature type="transmembrane region" description="Helical" evidence="5">
    <location>
        <begin position="356"/>
        <end position="373"/>
    </location>
</feature>
<dbReference type="InterPro" id="IPR047200">
    <property type="entry name" value="MFS_YcaD-like"/>
</dbReference>
<feature type="transmembrane region" description="Helical" evidence="5">
    <location>
        <begin position="236"/>
        <end position="254"/>
    </location>
</feature>
<dbReference type="InterPro" id="IPR036259">
    <property type="entry name" value="MFS_trans_sf"/>
</dbReference>
<dbReference type="SUPFAM" id="SSF103473">
    <property type="entry name" value="MFS general substrate transporter"/>
    <property type="match status" value="1"/>
</dbReference>
<dbReference type="EMBL" id="CP000319">
    <property type="protein sequence ID" value="ABE63632.1"/>
    <property type="molecule type" value="Genomic_DNA"/>
</dbReference>
<keyword evidence="2 5" id="KW-1133">Transmembrane helix</keyword>
<name>Q1QJG5_NITHX</name>
<dbReference type="eggNOG" id="COG0477">
    <property type="taxonomic scope" value="Bacteria"/>
</dbReference>
<feature type="transmembrane region" description="Helical" evidence="5">
    <location>
        <begin position="74"/>
        <end position="92"/>
    </location>
</feature>
<dbReference type="PANTHER" id="PTHR23521">
    <property type="entry name" value="TRANSPORTER MFS SUPERFAMILY"/>
    <property type="match status" value="1"/>
</dbReference>
<dbReference type="InterPro" id="IPR020846">
    <property type="entry name" value="MFS_dom"/>
</dbReference>
<evidence type="ECO:0000313" key="7">
    <source>
        <dbReference type="EMBL" id="ABE63632.1"/>
    </source>
</evidence>
<feature type="transmembrane region" description="Helical" evidence="5">
    <location>
        <begin position="98"/>
        <end position="119"/>
    </location>
</feature>
<feature type="transmembrane region" description="Helical" evidence="5">
    <location>
        <begin position="323"/>
        <end position="350"/>
    </location>
</feature>
<reference evidence="7 8" key="1">
    <citation type="submission" date="2006-03" db="EMBL/GenBank/DDBJ databases">
        <title>Complete sequence of chromosome of Nitrobacter hamburgensis X14.</title>
        <authorList>
            <consortium name="US DOE Joint Genome Institute"/>
            <person name="Copeland A."/>
            <person name="Lucas S."/>
            <person name="Lapidus A."/>
            <person name="Barry K."/>
            <person name="Detter J.C."/>
            <person name="Glavina del Rio T."/>
            <person name="Hammon N."/>
            <person name="Israni S."/>
            <person name="Dalin E."/>
            <person name="Tice H."/>
            <person name="Pitluck S."/>
            <person name="Chain P."/>
            <person name="Malfatti S."/>
            <person name="Shin M."/>
            <person name="Vergez L."/>
            <person name="Schmutz J."/>
            <person name="Larimer F."/>
            <person name="Land M."/>
            <person name="Hauser L."/>
            <person name="Kyrpides N."/>
            <person name="Ivanova N."/>
            <person name="Ward B."/>
            <person name="Arp D."/>
            <person name="Klotz M."/>
            <person name="Stein L."/>
            <person name="O'Mullan G."/>
            <person name="Starkenburg S."/>
            <person name="Sayavedra L."/>
            <person name="Poret-Peterson A.T."/>
            <person name="Gentry M.E."/>
            <person name="Bruce D."/>
            <person name="Richardson P."/>
        </authorList>
    </citation>
    <scope>NUCLEOTIDE SEQUENCE [LARGE SCALE GENOMIC DNA]</scope>
    <source>
        <strain evidence="8">DSM 10229 / NCIMB 13809 / X14</strain>
    </source>
</reference>
<accession>Q1QJG5</accession>
<dbReference type="STRING" id="323097.Nham_2864"/>
<proteinExistence type="predicted"/>
<gene>
    <name evidence="7" type="ordered locus">Nham_2864</name>
</gene>
<dbReference type="CDD" id="cd17477">
    <property type="entry name" value="MFS_YcaD_like"/>
    <property type="match status" value="1"/>
</dbReference>
<dbReference type="Gene3D" id="1.20.1250.20">
    <property type="entry name" value="MFS general substrate transporter like domains"/>
    <property type="match status" value="2"/>
</dbReference>
<dbReference type="PANTHER" id="PTHR23521:SF3">
    <property type="entry name" value="MFS TRANSPORTER"/>
    <property type="match status" value="1"/>
</dbReference>
<evidence type="ECO:0000256" key="3">
    <source>
        <dbReference type="ARBA" id="ARBA00023136"/>
    </source>
</evidence>
<keyword evidence="8" id="KW-1185">Reference proteome</keyword>
<keyword evidence="3 5" id="KW-0472">Membrane</keyword>
<dbReference type="HOGENOM" id="CLU_035018_1_1_5"/>
<dbReference type="GO" id="GO:0005886">
    <property type="term" value="C:plasma membrane"/>
    <property type="evidence" value="ECO:0007669"/>
    <property type="project" value="TreeGrafter"/>
</dbReference>
<evidence type="ECO:0000259" key="6">
    <source>
        <dbReference type="PROSITE" id="PS50850"/>
    </source>
</evidence>
<dbReference type="GO" id="GO:0022857">
    <property type="term" value="F:transmembrane transporter activity"/>
    <property type="evidence" value="ECO:0007669"/>
    <property type="project" value="InterPro"/>
</dbReference>
<organism evidence="7 8">
    <name type="scientific">Nitrobacter hamburgensis (strain DSM 10229 / NCIMB 13809 / X14)</name>
    <dbReference type="NCBI Taxonomy" id="323097"/>
    <lineage>
        <taxon>Bacteria</taxon>
        <taxon>Pseudomonadati</taxon>
        <taxon>Pseudomonadota</taxon>
        <taxon>Alphaproteobacteria</taxon>
        <taxon>Hyphomicrobiales</taxon>
        <taxon>Nitrobacteraceae</taxon>
        <taxon>Nitrobacter</taxon>
    </lineage>
</organism>
<feature type="transmembrane region" description="Helical" evidence="5">
    <location>
        <begin position="160"/>
        <end position="179"/>
    </location>
</feature>
<dbReference type="KEGG" id="nha:Nham_2864"/>